<accession>A0A140NMK6</accession>
<dbReference type="SUPFAM" id="SSF81901">
    <property type="entry name" value="HCP-like"/>
    <property type="match status" value="1"/>
</dbReference>
<dbReference type="OrthoDB" id="9792653at2"/>
<gene>
    <name evidence="1" type="ordered locus">S70_14340</name>
</gene>
<dbReference type="SMART" id="SM00671">
    <property type="entry name" value="SEL1"/>
    <property type="match status" value="2"/>
</dbReference>
<evidence type="ECO:0000313" key="1">
    <source>
        <dbReference type="EMBL" id="AFH94699.1"/>
    </source>
</evidence>
<evidence type="ECO:0008006" key="3">
    <source>
        <dbReference type="Google" id="ProtNLM"/>
    </source>
</evidence>
<reference evidence="1 2" key="1">
    <citation type="journal article" date="2012" name="J. Bacteriol.">
        <title>Complete Genome Sequence of Providencia stuartii Clinical Isolate MRSN 2154.</title>
        <authorList>
            <person name="Clifford R.J."/>
            <person name="Hang J."/>
            <person name="Riley M.C."/>
            <person name="Onmus-Leone F."/>
            <person name="Kuschner R.A."/>
            <person name="Lesho E.P."/>
            <person name="Waterman P.E."/>
        </authorList>
    </citation>
    <scope>NUCLEOTIDE SEQUENCE [LARGE SCALE GENOMIC DNA]</scope>
    <source>
        <strain evidence="1 2">MRSN 2154</strain>
    </source>
</reference>
<dbReference type="Pfam" id="PF08238">
    <property type="entry name" value="Sel1"/>
    <property type="match status" value="2"/>
</dbReference>
<sequence>MIDNINLLSQRLEESEKTKTSAELGDKDAQLNLGLMYYQGDGVPVSIEQAQKWFMRAAEQGNAYAQYNLGWLMQKGEVENASPYAARYYFELACKGGLEKACFALEKSHSEHF</sequence>
<dbReference type="Gene3D" id="1.25.40.10">
    <property type="entry name" value="Tetratricopeptide repeat domain"/>
    <property type="match status" value="1"/>
</dbReference>
<proteinExistence type="predicted"/>
<protein>
    <recommendedName>
        <fullName evidence="3">Sel1 repeat family protein</fullName>
    </recommendedName>
</protein>
<dbReference type="InterPro" id="IPR050767">
    <property type="entry name" value="Sel1_AlgK"/>
</dbReference>
<reference evidence="2" key="2">
    <citation type="submission" date="2012-04" db="EMBL/GenBank/DDBJ databases">
        <title>Complete genome sequence of Providencia stuartii clinical isolate MRSN 2154.</title>
        <authorList>
            <person name="Clifford R.J."/>
            <person name="Hang J."/>
            <person name="Riley M.C."/>
            <person name="Onmus-Leone F."/>
            <person name="Kuschner R.A."/>
            <person name="Lesho E.P."/>
            <person name="Waterman P.E."/>
        </authorList>
    </citation>
    <scope>NUCLEOTIDE SEQUENCE [LARGE SCALE GENOMIC DNA]</scope>
    <source>
        <strain evidence="2">MRSN 2154</strain>
    </source>
</reference>
<dbReference type="InterPro" id="IPR006597">
    <property type="entry name" value="Sel1-like"/>
</dbReference>
<name>A0A140NMK6_PROSM</name>
<dbReference type="AlphaFoldDB" id="A0A140NMK6"/>
<dbReference type="PATRIC" id="fig|1157951.4.peg.2885"/>
<dbReference type="KEGG" id="psi:S70_14340"/>
<dbReference type="HOGENOM" id="CLU_000288_36_12_6"/>
<dbReference type="RefSeq" id="WP_014657599.1">
    <property type="nucleotide sequence ID" value="NC_017731.1"/>
</dbReference>
<dbReference type="InterPro" id="IPR011990">
    <property type="entry name" value="TPR-like_helical_dom_sf"/>
</dbReference>
<dbReference type="PANTHER" id="PTHR11102">
    <property type="entry name" value="SEL-1-LIKE PROTEIN"/>
    <property type="match status" value="1"/>
</dbReference>
<dbReference type="GeneID" id="93520581"/>
<evidence type="ECO:0000313" key="2">
    <source>
        <dbReference type="Proteomes" id="UP000005012"/>
    </source>
</evidence>
<dbReference type="PANTHER" id="PTHR11102:SF160">
    <property type="entry name" value="ERAD-ASSOCIATED E3 UBIQUITIN-PROTEIN LIGASE COMPONENT HRD3"/>
    <property type="match status" value="1"/>
</dbReference>
<dbReference type="Proteomes" id="UP000005012">
    <property type="component" value="Chromosome"/>
</dbReference>
<organism evidence="1 2">
    <name type="scientific">Providencia stuartii (strain MRSN 2154)</name>
    <dbReference type="NCBI Taxonomy" id="1157951"/>
    <lineage>
        <taxon>Bacteria</taxon>
        <taxon>Pseudomonadati</taxon>
        <taxon>Pseudomonadota</taxon>
        <taxon>Gammaproteobacteria</taxon>
        <taxon>Enterobacterales</taxon>
        <taxon>Morganellaceae</taxon>
        <taxon>Providencia</taxon>
    </lineage>
</organism>
<dbReference type="EMBL" id="CP003488">
    <property type="protein sequence ID" value="AFH94699.1"/>
    <property type="molecule type" value="Genomic_DNA"/>
</dbReference>